<gene>
    <name evidence="4" type="ORF">LLUT_LOCUS1462</name>
</gene>
<dbReference type="Proteomes" id="UP001497480">
    <property type="component" value="Unassembled WGS sequence"/>
</dbReference>
<dbReference type="InterPro" id="IPR038408">
    <property type="entry name" value="GNK2_sf"/>
</dbReference>
<sequence>MFFGSLTSASPNYNGIYCPSNITYEINNNTISQTNLNVLLSSLLSNATQGSSSYTTAMGMGTSNALNGLYLCRGDVSSATCAECIAAAAWRQWRDQTPIEILDQDIKECCNESEVIKCIQVGLLCVQDKADDRPTMAKVVSYFSNSDSEAVLPFPGEPINSMHDQILQKTVAAGESSSGSIQFTQLSIPR</sequence>
<dbReference type="PANTHER" id="PTHR27006">
    <property type="entry name" value="PROMASTIGOTE SURFACE ANTIGEN PROTEIN PSA"/>
    <property type="match status" value="1"/>
</dbReference>
<dbReference type="Pfam" id="PF01657">
    <property type="entry name" value="Stress-antifung"/>
    <property type="match status" value="1"/>
</dbReference>
<dbReference type="EMBL" id="CAXHTB010000001">
    <property type="protein sequence ID" value="CAL0300402.1"/>
    <property type="molecule type" value="Genomic_DNA"/>
</dbReference>
<feature type="domain" description="Gnk2-homologous" evidence="3">
    <location>
        <begin position="12"/>
        <end position="119"/>
    </location>
</feature>
<keyword evidence="1" id="KW-0732">Signal</keyword>
<keyword evidence="5" id="KW-1185">Reference proteome</keyword>
<evidence type="ECO:0000259" key="3">
    <source>
        <dbReference type="PROSITE" id="PS51473"/>
    </source>
</evidence>
<reference evidence="4 5" key="1">
    <citation type="submission" date="2024-03" db="EMBL/GenBank/DDBJ databases">
        <authorList>
            <person name="Martinez-Hernandez J."/>
        </authorList>
    </citation>
    <scope>NUCLEOTIDE SEQUENCE [LARGE SCALE GENOMIC DNA]</scope>
</reference>
<dbReference type="PROSITE" id="PS51473">
    <property type="entry name" value="GNK2"/>
    <property type="match status" value="1"/>
</dbReference>
<comment type="caution">
    <text evidence="4">The sequence shown here is derived from an EMBL/GenBank/DDBJ whole genome shotgun (WGS) entry which is preliminary data.</text>
</comment>
<evidence type="ECO:0000313" key="4">
    <source>
        <dbReference type="EMBL" id="CAL0300402.1"/>
    </source>
</evidence>
<dbReference type="AlphaFoldDB" id="A0AAV1VU49"/>
<organism evidence="4 5">
    <name type="scientific">Lupinus luteus</name>
    <name type="common">European yellow lupine</name>
    <dbReference type="NCBI Taxonomy" id="3873"/>
    <lineage>
        <taxon>Eukaryota</taxon>
        <taxon>Viridiplantae</taxon>
        <taxon>Streptophyta</taxon>
        <taxon>Embryophyta</taxon>
        <taxon>Tracheophyta</taxon>
        <taxon>Spermatophyta</taxon>
        <taxon>Magnoliopsida</taxon>
        <taxon>eudicotyledons</taxon>
        <taxon>Gunneridae</taxon>
        <taxon>Pentapetalae</taxon>
        <taxon>rosids</taxon>
        <taxon>fabids</taxon>
        <taxon>Fabales</taxon>
        <taxon>Fabaceae</taxon>
        <taxon>Papilionoideae</taxon>
        <taxon>50 kb inversion clade</taxon>
        <taxon>genistoids sensu lato</taxon>
        <taxon>core genistoids</taxon>
        <taxon>Genisteae</taxon>
        <taxon>Lupinus</taxon>
    </lineage>
</organism>
<evidence type="ECO:0000256" key="2">
    <source>
        <dbReference type="ARBA" id="ARBA00022737"/>
    </source>
</evidence>
<evidence type="ECO:0000313" key="5">
    <source>
        <dbReference type="Proteomes" id="UP001497480"/>
    </source>
</evidence>
<dbReference type="InterPro" id="IPR002902">
    <property type="entry name" value="GNK2"/>
</dbReference>
<keyword evidence="2" id="KW-0677">Repeat</keyword>
<name>A0AAV1VU49_LUPLU</name>
<dbReference type="PANTHER" id="PTHR27006:SF606">
    <property type="entry name" value="INTERLEUKIN-1 RECEPTOR-ASSOCIATED KINASE 4"/>
    <property type="match status" value="1"/>
</dbReference>
<dbReference type="Gene3D" id="3.30.430.20">
    <property type="entry name" value="Gnk2 domain, C-X8-C-X2-C motif"/>
    <property type="match status" value="1"/>
</dbReference>
<accession>A0AAV1VU49</accession>
<evidence type="ECO:0000256" key="1">
    <source>
        <dbReference type="ARBA" id="ARBA00022729"/>
    </source>
</evidence>
<protein>
    <recommendedName>
        <fullName evidence="3">Gnk2-homologous domain-containing protein</fullName>
    </recommendedName>
</protein>
<proteinExistence type="predicted"/>